<dbReference type="PANTHER" id="PTHR35072:SF1">
    <property type="entry name" value="COILED-COIL DOMAIN-CONTAINING PROTEIN 91"/>
    <property type="match status" value="1"/>
</dbReference>
<gene>
    <name evidence="2" type="ORF">MCOR_8756</name>
</gene>
<dbReference type="GO" id="GO:0090160">
    <property type="term" value="P:Golgi to lysosome transport"/>
    <property type="evidence" value="ECO:0007669"/>
    <property type="project" value="TreeGrafter"/>
</dbReference>
<dbReference type="PANTHER" id="PTHR35072">
    <property type="entry name" value="COILED-COIL DOMAIN-CONTAINING PROTEIN 91"/>
    <property type="match status" value="1"/>
</dbReference>
<name>A0A6J8AL15_MYTCO</name>
<keyword evidence="3" id="KW-1185">Reference proteome</keyword>
<dbReference type="OrthoDB" id="6146069at2759"/>
<dbReference type="GO" id="GO:0005829">
    <property type="term" value="C:cytosol"/>
    <property type="evidence" value="ECO:0007669"/>
    <property type="project" value="GOC"/>
</dbReference>
<keyword evidence="1" id="KW-0175">Coiled coil</keyword>
<dbReference type="Proteomes" id="UP000507470">
    <property type="component" value="Unassembled WGS sequence"/>
</dbReference>
<sequence length="158" mass="18981">MSDISNQTCKNFTEEKERCRKELEETLKNEKTQMNMKLEEEKEKLKEELQEERQKYLLEMKTALLDEKDKNKESIRELLDQEKDHCRECVNAAVERVKGDFQNYIEQQKQKDKVVRHRQFSSLDVFLETAKQQLTMLIEDNQNDTCASKLQEEKKDET</sequence>
<reference evidence="2 3" key="1">
    <citation type="submission" date="2020-06" db="EMBL/GenBank/DDBJ databases">
        <authorList>
            <person name="Li R."/>
            <person name="Bekaert M."/>
        </authorList>
    </citation>
    <scope>NUCLEOTIDE SEQUENCE [LARGE SCALE GENOMIC DNA]</scope>
    <source>
        <strain evidence="3">wild</strain>
    </source>
</reference>
<protein>
    <submittedName>
        <fullName evidence="2">Uncharacterized protein</fullName>
    </submittedName>
</protein>
<dbReference type="AlphaFoldDB" id="A0A6J8AL15"/>
<dbReference type="EMBL" id="CACVKT020001608">
    <property type="protein sequence ID" value="CAC5369623.1"/>
    <property type="molecule type" value="Genomic_DNA"/>
</dbReference>
<organism evidence="2 3">
    <name type="scientific">Mytilus coruscus</name>
    <name type="common">Sea mussel</name>
    <dbReference type="NCBI Taxonomy" id="42192"/>
    <lineage>
        <taxon>Eukaryota</taxon>
        <taxon>Metazoa</taxon>
        <taxon>Spiralia</taxon>
        <taxon>Lophotrochozoa</taxon>
        <taxon>Mollusca</taxon>
        <taxon>Bivalvia</taxon>
        <taxon>Autobranchia</taxon>
        <taxon>Pteriomorphia</taxon>
        <taxon>Mytilida</taxon>
        <taxon>Mytiloidea</taxon>
        <taxon>Mytilidae</taxon>
        <taxon>Mytilinae</taxon>
        <taxon>Mytilus</taxon>
    </lineage>
</organism>
<evidence type="ECO:0000256" key="1">
    <source>
        <dbReference type="SAM" id="Coils"/>
    </source>
</evidence>
<dbReference type="InterPro" id="IPR034592">
    <property type="entry name" value="CCDC91"/>
</dbReference>
<evidence type="ECO:0000313" key="3">
    <source>
        <dbReference type="Proteomes" id="UP000507470"/>
    </source>
</evidence>
<feature type="coiled-coil region" evidence="1">
    <location>
        <begin position="9"/>
        <end position="85"/>
    </location>
</feature>
<proteinExistence type="predicted"/>
<dbReference type="GO" id="GO:0005802">
    <property type="term" value="C:trans-Golgi network"/>
    <property type="evidence" value="ECO:0007669"/>
    <property type="project" value="TreeGrafter"/>
</dbReference>
<accession>A0A6J8AL15</accession>
<evidence type="ECO:0000313" key="2">
    <source>
        <dbReference type="EMBL" id="CAC5369623.1"/>
    </source>
</evidence>